<dbReference type="GeneID" id="16070438"/>
<keyword evidence="14" id="KW-0239">DNA-directed DNA polymerase</keyword>
<gene>
    <name evidence="20" type="ORF">PTSG_12835</name>
</gene>
<evidence type="ECO:0000256" key="8">
    <source>
        <dbReference type="ARBA" id="ARBA00022759"/>
    </source>
</evidence>
<evidence type="ECO:0000256" key="10">
    <source>
        <dbReference type="ARBA" id="ARBA00022840"/>
    </source>
</evidence>
<keyword evidence="12" id="KW-0229">DNA integration</keyword>
<dbReference type="InterPro" id="IPR054722">
    <property type="entry name" value="PolX-like_BBD"/>
</dbReference>
<dbReference type="GO" id="GO:0003964">
    <property type="term" value="F:RNA-directed DNA polymerase activity"/>
    <property type="evidence" value="ECO:0007669"/>
    <property type="project" value="UniProtKB-KW"/>
</dbReference>
<dbReference type="InterPro" id="IPR057670">
    <property type="entry name" value="SH3_retrovirus"/>
</dbReference>
<evidence type="ECO:0000259" key="19">
    <source>
        <dbReference type="PROSITE" id="PS50994"/>
    </source>
</evidence>
<dbReference type="OrthoDB" id="413361at2759"/>
<dbReference type="SUPFAM" id="SSF56672">
    <property type="entry name" value="DNA/RNA polymerases"/>
    <property type="match status" value="1"/>
</dbReference>
<evidence type="ECO:0000256" key="6">
    <source>
        <dbReference type="ARBA" id="ARBA00022741"/>
    </source>
</evidence>
<keyword evidence="15" id="KW-0917">Virion maturation</keyword>
<dbReference type="KEGG" id="sre:PTSG_12835"/>
<evidence type="ECO:0000256" key="9">
    <source>
        <dbReference type="ARBA" id="ARBA00022801"/>
    </source>
</evidence>
<feature type="compositionally biased region" description="Polar residues" evidence="18">
    <location>
        <begin position="484"/>
        <end position="508"/>
    </location>
</feature>
<dbReference type="Pfam" id="PF22936">
    <property type="entry name" value="Pol_BBD"/>
    <property type="match status" value="1"/>
</dbReference>
<dbReference type="RefSeq" id="XP_004989883.1">
    <property type="nucleotide sequence ID" value="XM_004989826.1"/>
</dbReference>
<dbReference type="Gene3D" id="3.30.420.10">
    <property type="entry name" value="Ribonuclease H-like superfamily/Ribonuclease H"/>
    <property type="match status" value="1"/>
</dbReference>
<dbReference type="InterPro" id="IPR039537">
    <property type="entry name" value="Retrotran_Ty1/copia-like"/>
</dbReference>
<dbReference type="PROSITE" id="PS50994">
    <property type="entry name" value="INTEGRASE"/>
    <property type="match status" value="1"/>
</dbReference>
<dbReference type="eggNOG" id="KOG0017">
    <property type="taxonomic scope" value="Eukaryota"/>
</dbReference>
<keyword evidence="16" id="KW-0233">DNA recombination</keyword>
<dbReference type="InterPro" id="IPR036397">
    <property type="entry name" value="RNaseH_sf"/>
</dbReference>
<keyword evidence="6" id="KW-0547">Nucleotide-binding</keyword>
<keyword evidence="8" id="KW-0255">Endonuclease</keyword>
<dbReference type="GO" id="GO:0003676">
    <property type="term" value="F:nucleic acid binding"/>
    <property type="evidence" value="ECO:0007669"/>
    <property type="project" value="InterPro"/>
</dbReference>
<dbReference type="InterPro" id="IPR001584">
    <property type="entry name" value="Integrase_cat-core"/>
</dbReference>
<dbReference type="Pfam" id="PF00665">
    <property type="entry name" value="rve"/>
    <property type="match status" value="1"/>
</dbReference>
<evidence type="ECO:0000313" key="20">
    <source>
        <dbReference type="EMBL" id="EGD78207.1"/>
    </source>
</evidence>
<evidence type="ECO:0000256" key="1">
    <source>
        <dbReference type="ARBA" id="ARBA00002180"/>
    </source>
</evidence>
<dbReference type="InterPro" id="IPR012337">
    <property type="entry name" value="RNaseH-like_sf"/>
</dbReference>
<evidence type="ECO:0000256" key="18">
    <source>
        <dbReference type="SAM" id="MobiDB-lite"/>
    </source>
</evidence>
<dbReference type="STRING" id="946362.F2UM58"/>
<feature type="domain" description="Integrase catalytic" evidence="19">
    <location>
        <begin position="251"/>
        <end position="413"/>
    </location>
</feature>
<evidence type="ECO:0000256" key="15">
    <source>
        <dbReference type="ARBA" id="ARBA00023113"/>
    </source>
</evidence>
<dbReference type="Pfam" id="PF07727">
    <property type="entry name" value="RVT_2"/>
    <property type="match status" value="1"/>
</dbReference>
<dbReference type="GO" id="GO:0046872">
    <property type="term" value="F:metal ion binding"/>
    <property type="evidence" value="ECO:0007669"/>
    <property type="project" value="UniProtKB-KW"/>
</dbReference>
<dbReference type="OMA" id="GHAIGPM"/>
<keyword evidence="7" id="KW-0064">Aspartyl protease</keyword>
<name>F2UM58_SALR5</name>
<accession>F2UM58</accession>
<dbReference type="Proteomes" id="UP000007799">
    <property type="component" value="Unassembled WGS sequence"/>
</dbReference>
<evidence type="ECO:0000256" key="4">
    <source>
        <dbReference type="ARBA" id="ARBA00022722"/>
    </source>
</evidence>
<keyword evidence="2" id="KW-1188">Viral release from host cell</keyword>
<dbReference type="GO" id="GO:0003887">
    <property type="term" value="F:DNA-directed DNA polymerase activity"/>
    <property type="evidence" value="ECO:0007669"/>
    <property type="project" value="UniProtKB-KW"/>
</dbReference>
<keyword evidence="3" id="KW-0645">Protease</keyword>
<feature type="region of interest" description="Disordered" evidence="18">
    <location>
        <begin position="482"/>
        <end position="530"/>
    </location>
</feature>
<dbReference type="GO" id="GO:0006508">
    <property type="term" value="P:proteolysis"/>
    <property type="evidence" value="ECO:0007669"/>
    <property type="project" value="UniProtKB-KW"/>
</dbReference>
<keyword evidence="13" id="KW-0695">RNA-directed DNA polymerase</keyword>
<dbReference type="PANTHER" id="PTHR42648">
    <property type="entry name" value="TRANSPOSASE, PUTATIVE-RELATED"/>
    <property type="match status" value="1"/>
</dbReference>
<dbReference type="InterPro" id="IPR043502">
    <property type="entry name" value="DNA/RNA_pol_sf"/>
</dbReference>
<evidence type="ECO:0000256" key="17">
    <source>
        <dbReference type="ARBA" id="ARBA00023268"/>
    </source>
</evidence>
<dbReference type="GO" id="GO:0005524">
    <property type="term" value="F:ATP binding"/>
    <property type="evidence" value="ECO:0007669"/>
    <property type="project" value="UniProtKB-KW"/>
</dbReference>
<comment type="function">
    <text evidence="1">The aspartyl protease (PR) mediates the proteolytic cleavages of the Gag and Gag-Pol polyproteins after assembly of the VLP.</text>
</comment>
<sequence length="1000" mass="109066">MFANGKTTKQQCRKLQAAKRYHVIDVRQILATLRNHGNGNGKRPGSSRPQHGRAAPFKKAAVVSHGPQRMETFAIHHDALMLQPEGEEEGHAIGPMPPQLWLADSGATAHITSDASLLTNYIAVTQHVTVANSQAVTVIGKGDAVLRVTGTDGAPGTITLKNVLHVPDINGTNFPTSHGACGELVHSSDGEAEDADEGASAHDVLGIAAARPSTPSGSRSPGLFQAHRYLWTMLRLARARRASIPKQSAPRSAGPCQLLYADIAGPLEETSLRGARYALTFIDDCTRFAWTFLIRHKNEVGAALEQLRKDRHVVNATLQTDSDAVFKSQDFTDLCLAFDIKQRFSPPHSQAKNGSAERTFRTLFETARTMLFAADLDKPFWGFAVQHATLLHNIAPRRSLKDKSPFEALTGHPFDVSLLRVFGSPAYVHVEKSSTRHKLDPRSRVGVYVGFAEEDQAHVVWMPDTRRVVHTIHARFGAIKNKDAVSSQQQQEQNSGASASHANKTAQRSTEDSATGAPPAPRAGEPQLQPRALGGSVWDQLLLSETLGDKDTSGGSTTTCHVATSAAGTGEKTSAVGGHLPDIAAGSFATSAEPATVKEALASPDSEEWRQAILDEFAAMQANDVYDVVPRADLPKGQKVLHSMVIFRRKRDDQGKVIKYKARWVAKGYSQVHGVNYTDTFAPTATIAAIRTMLAMAVARGMNVQQMDVNTAFLNAPVDHEIYVQPPAVDGIFSPNTVLRLKRGLYGLKQSPRLWNHTLDAWMREQDFVATATDACIYRRTCKGGKVMWVAVYVDDLLIFADSDSDMAAFKKAISKRFKMKDLGSPDICLGIKVQHNRKARTVTMSQEHYLRNVLEAFGMADCKPVGTPLCTGYVDKPADKEEPLPDVPFRELLGSLLYAATMTRPDISAAVSILSRRMQHFGMDHWKAAKHLLRYIKGTLSYTIKYAATGDTSNGSTADGVLSAYSDASFASDVDTRRSRTGFVVFCVETRQVVCVCLL</sequence>
<feature type="region of interest" description="Disordered" evidence="18">
    <location>
        <begin position="34"/>
        <end position="56"/>
    </location>
</feature>
<keyword evidence="14" id="KW-0808">Transferase</keyword>
<keyword evidence="17" id="KW-0511">Multifunctional enzyme</keyword>
<dbReference type="InParanoid" id="F2UM58"/>
<keyword evidence="4" id="KW-0540">Nuclease</keyword>
<keyword evidence="5" id="KW-0479">Metal-binding</keyword>
<dbReference type="Pfam" id="PF25597">
    <property type="entry name" value="SH3_retrovirus"/>
    <property type="match status" value="1"/>
</dbReference>
<dbReference type="PANTHER" id="PTHR42648:SF11">
    <property type="entry name" value="TRANSPOSON TY4-P GAG-POL POLYPROTEIN"/>
    <property type="match status" value="1"/>
</dbReference>
<evidence type="ECO:0000256" key="7">
    <source>
        <dbReference type="ARBA" id="ARBA00022750"/>
    </source>
</evidence>
<evidence type="ECO:0000256" key="13">
    <source>
        <dbReference type="ARBA" id="ARBA00022918"/>
    </source>
</evidence>
<dbReference type="GO" id="GO:0004519">
    <property type="term" value="F:endonuclease activity"/>
    <property type="evidence" value="ECO:0007669"/>
    <property type="project" value="UniProtKB-KW"/>
</dbReference>
<dbReference type="InterPro" id="IPR013103">
    <property type="entry name" value="RVT_2"/>
</dbReference>
<keyword evidence="21" id="KW-1185">Reference proteome</keyword>
<keyword evidence="10" id="KW-0067">ATP-binding</keyword>
<dbReference type="SUPFAM" id="SSF53098">
    <property type="entry name" value="Ribonuclease H-like"/>
    <property type="match status" value="1"/>
</dbReference>
<evidence type="ECO:0000256" key="3">
    <source>
        <dbReference type="ARBA" id="ARBA00022670"/>
    </source>
</evidence>
<dbReference type="GO" id="GO:0006310">
    <property type="term" value="P:DNA recombination"/>
    <property type="evidence" value="ECO:0007669"/>
    <property type="project" value="UniProtKB-KW"/>
</dbReference>
<evidence type="ECO:0000256" key="16">
    <source>
        <dbReference type="ARBA" id="ARBA00023172"/>
    </source>
</evidence>
<dbReference type="EMBL" id="GL832981">
    <property type="protein sequence ID" value="EGD78207.1"/>
    <property type="molecule type" value="Genomic_DNA"/>
</dbReference>
<evidence type="ECO:0000256" key="14">
    <source>
        <dbReference type="ARBA" id="ARBA00022932"/>
    </source>
</evidence>
<protein>
    <recommendedName>
        <fullName evidence="19">Integrase catalytic domain-containing protein</fullName>
    </recommendedName>
</protein>
<dbReference type="GO" id="GO:0004190">
    <property type="term" value="F:aspartic-type endopeptidase activity"/>
    <property type="evidence" value="ECO:0007669"/>
    <property type="project" value="UniProtKB-KW"/>
</dbReference>
<evidence type="ECO:0000256" key="5">
    <source>
        <dbReference type="ARBA" id="ARBA00022723"/>
    </source>
</evidence>
<keyword evidence="9" id="KW-0378">Hydrolase</keyword>
<dbReference type="GO" id="GO:0015074">
    <property type="term" value="P:DNA integration"/>
    <property type="evidence" value="ECO:0007669"/>
    <property type="project" value="UniProtKB-KW"/>
</dbReference>
<dbReference type="AlphaFoldDB" id="F2UM58"/>
<keyword evidence="14" id="KW-0548">Nucleotidyltransferase</keyword>
<evidence type="ECO:0000256" key="12">
    <source>
        <dbReference type="ARBA" id="ARBA00022908"/>
    </source>
</evidence>
<evidence type="ECO:0000313" key="21">
    <source>
        <dbReference type="Proteomes" id="UP000007799"/>
    </source>
</evidence>
<reference evidence="20" key="1">
    <citation type="submission" date="2009-08" db="EMBL/GenBank/DDBJ databases">
        <title>Annotation of Salpingoeca rosetta.</title>
        <authorList>
            <consortium name="The Broad Institute Genome Sequencing Platform"/>
            <person name="Russ C."/>
            <person name="Cuomo C."/>
            <person name="Burger G."/>
            <person name="Gray M.W."/>
            <person name="Holland P.W.H."/>
            <person name="King N."/>
            <person name="Lang F.B.F."/>
            <person name="Roger A.J."/>
            <person name="Ruiz-Trillo I."/>
            <person name="Young S.K."/>
            <person name="Zeng Q."/>
            <person name="Gargeya S."/>
            <person name="Alvarado L."/>
            <person name="Berlin A."/>
            <person name="Chapman S.B."/>
            <person name="Chen Z."/>
            <person name="Freedman E."/>
            <person name="Gellesch M."/>
            <person name="Goldberg J."/>
            <person name="Griggs A."/>
            <person name="Gujja S."/>
            <person name="Heilman E."/>
            <person name="Heiman D."/>
            <person name="Howarth C."/>
            <person name="Mehta T."/>
            <person name="Neiman D."/>
            <person name="Pearson M."/>
            <person name="Roberts A."/>
            <person name="Saif S."/>
            <person name="Shea T."/>
            <person name="Shenoy N."/>
            <person name="Sisk P."/>
            <person name="Stolte C."/>
            <person name="Sykes S."/>
            <person name="White J."/>
            <person name="Yandava C."/>
            <person name="Haas B."/>
            <person name="Nusbaum C."/>
            <person name="Birren B."/>
        </authorList>
    </citation>
    <scope>NUCLEOTIDE SEQUENCE [LARGE SCALE GENOMIC DNA]</scope>
    <source>
        <strain evidence="20">ATCC 50818</strain>
    </source>
</reference>
<evidence type="ECO:0000256" key="2">
    <source>
        <dbReference type="ARBA" id="ARBA00022612"/>
    </source>
</evidence>
<keyword evidence="11" id="KW-0460">Magnesium</keyword>
<evidence type="ECO:0000256" key="11">
    <source>
        <dbReference type="ARBA" id="ARBA00022842"/>
    </source>
</evidence>
<proteinExistence type="predicted"/>
<organism evidence="21">
    <name type="scientific">Salpingoeca rosetta (strain ATCC 50818 / BSB-021)</name>
    <dbReference type="NCBI Taxonomy" id="946362"/>
    <lineage>
        <taxon>Eukaryota</taxon>
        <taxon>Choanoflagellata</taxon>
        <taxon>Craspedida</taxon>
        <taxon>Salpingoecidae</taxon>
        <taxon>Salpingoeca</taxon>
    </lineage>
</organism>